<comment type="pathway">
    <text evidence="1 9">Carbohydrate degradation; pentose phosphate pathway; D-ribulose 5-phosphate from D-glucose 6-phosphate (oxidative stage): step 1/3.</text>
</comment>
<evidence type="ECO:0000256" key="4">
    <source>
        <dbReference type="ARBA" id="ARBA00020444"/>
    </source>
</evidence>
<name>A0A0B7NG86_9FUNG</name>
<evidence type="ECO:0000256" key="5">
    <source>
        <dbReference type="ARBA" id="ARBA00022526"/>
    </source>
</evidence>
<evidence type="ECO:0000313" key="13">
    <source>
        <dbReference type="Proteomes" id="UP000054107"/>
    </source>
</evidence>
<evidence type="ECO:0000256" key="3">
    <source>
        <dbReference type="ARBA" id="ARBA00013019"/>
    </source>
</evidence>
<comment type="catalytic activity">
    <reaction evidence="9">
        <text>D-glucose 6-phosphate + NADP(+) = 6-phospho-D-glucono-1,5-lactone + NADPH + H(+)</text>
        <dbReference type="Rhea" id="RHEA:15841"/>
        <dbReference type="ChEBI" id="CHEBI:15378"/>
        <dbReference type="ChEBI" id="CHEBI:57783"/>
        <dbReference type="ChEBI" id="CHEBI:57955"/>
        <dbReference type="ChEBI" id="CHEBI:58349"/>
        <dbReference type="ChEBI" id="CHEBI:61548"/>
        <dbReference type="EC" id="1.1.1.49"/>
    </reaction>
</comment>
<comment type="function">
    <text evidence="9">Catalyzes the rate-limiting step of the oxidative pentose-phosphate pathway, which represents a route for the dissimilation of carbohydrates besides glycolysis.</text>
</comment>
<dbReference type="Proteomes" id="UP000054107">
    <property type="component" value="Unassembled WGS sequence"/>
</dbReference>
<evidence type="ECO:0000256" key="7">
    <source>
        <dbReference type="ARBA" id="ARBA00023002"/>
    </source>
</evidence>
<dbReference type="PIRSF" id="PIRSF000110">
    <property type="entry name" value="G6PD"/>
    <property type="match status" value="1"/>
</dbReference>
<dbReference type="GO" id="GO:0004345">
    <property type="term" value="F:glucose-6-phosphate dehydrogenase activity"/>
    <property type="evidence" value="ECO:0007669"/>
    <property type="project" value="UniProtKB-EC"/>
</dbReference>
<dbReference type="InterPro" id="IPR001282">
    <property type="entry name" value="G6P_DH"/>
</dbReference>
<evidence type="ECO:0000256" key="1">
    <source>
        <dbReference type="ARBA" id="ARBA00004937"/>
    </source>
</evidence>
<evidence type="ECO:0000256" key="8">
    <source>
        <dbReference type="ARBA" id="ARBA00023277"/>
    </source>
</evidence>
<dbReference type="HAMAP" id="MF_00966">
    <property type="entry name" value="G6PD"/>
    <property type="match status" value="1"/>
</dbReference>
<proteinExistence type="inferred from homology"/>
<organism evidence="12 13">
    <name type="scientific">Parasitella parasitica</name>
    <dbReference type="NCBI Taxonomy" id="35722"/>
    <lineage>
        <taxon>Eukaryota</taxon>
        <taxon>Fungi</taxon>
        <taxon>Fungi incertae sedis</taxon>
        <taxon>Mucoromycota</taxon>
        <taxon>Mucoromycotina</taxon>
        <taxon>Mucoromycetes</taxon>
        <taxon>Mucorales</taxon>
        <taxon>Mucorineae</taxon>
        <taxon>Mucoraceae</taxon>
        <taxon>Parasitella</taxon>
    </lineage>
</organism>
<dbReference type="SUPFAM" id="SSF51735">
    <property type="entry name" value="NAD(P)-binding Rossmann-fold domains"/>
    <property type="match status" value="1"/>
</dbReference>
<dbReference type="Gene3D" id="3.40.50.720">
    <property type="entry name" value="NAD(P)-binding Rossmann-like Domain"/>
    <property type="match status" value="1"/>
</dbReference>
<accession>A0A0B7NG86</accession>
<evidence type="ECO:0000259" key="10">
    <source>
        <dbReference type="Pfam" id="PF00479"/>
    </source>
</evidence>
<keyword evidence="6 9" id="KW-0521">NADP</keyword>
<dbReference type="GO" id="GO:0006006">
    <property type="term" value="P:glucose metabolic process"/>
    <property type="evidence" value="ECO:0007669"/>
    <property type="project" value="UniProtKB-KW"/>
</dbReference>
<keyword evidence="8 9" id="KW-0119">Carbohydrate metabolism</keyword>
<dbReference type="PRINTS" id="PR00079">
    <property type="entry name" value="G6PDHDRGNASE"/>
</dbReference>
<dbReference type="EC" id="1.1.1.49" evidence="3 9"/>
<dbReference type="STRING" id="35722.A0A0B7NG86"/>
<dbReference type="AlphaFoldDB" id="A0A0B7NG86"/>
<dbReference type="UniPathway" id="UPA00115">
    <property type="reaction ID" value="UER00408"/>
</dbReference>
<comment type="similarity">
    <text evidence="2 9">Belongs to the glucose-6-phosphate dehydrogenase family.</text>
</comment>
<evidence type="ECO:0000256" key="6">
    <source>
        <dbReference type="ARBA" id="ARBA00022857"/>
    </source>
</evidence>
<dbReference type="GO" id="GO:0009051">
    <property type="term" value="P:pentose-phosphate shunt, oxidative branch"/>
    <property type="evidence" value="ECO:0007669"/>
    <property type="project" value="TreeGrafter"/>
</dbReference>
<dbReference type="Gene3D" id="3.30.360.10">
    <property type="entry name" value="Dihydrodipicolinate Reductase, domain 2"/>
    <property type="match status" value="1"/>
</dbReference>
<evidence type="ECO:0000256" key="2">
    <source>
        <dbReference type="ARBA" id="ARBA00009975"/>
    </source>
</evidence>
<keyword evidence="7 9" id="KW-0560">Oxidoreductase</keyword>
<dbReference type="InterPro" id="IPR036291">
    <property type="entry name" value="NAD(P)-bd_dom_sf"/>
</dbReference>
<keyword evidence="13" id="KW-1185">Reference proteome</keyword>
<keyword evidence="5 9" id="KW-0313">Glucose metabolism</keyword>
<evidence type="ECO:0000259" key="11">
    <source>
        <dbReference type="Pfam" id="PF02781"/>
    </source>
</evidence>
<dbReference type="GO" id="GO:0005829">
    <property type="term" value="C:cytosol"/>
    <property type="evidence" value="ECO:0007669"/>
    <property type="project" value="TreeGrafter"/>
</dbReference>
<dbReference type="InterPro" id="IPR019796">
    <property type="entry name" value="G6P_DH_AS"/>
</dbReference>
<feature type="domain" description="Glucose-6-phosphate dehydrogenase NAD-binding" evidence="10">
    <location>
        <begin position="25"/>
        <end position="206"/>
    </location>
</feature>
<evidence type="ECO:0000256" key="9">
    <source>
        <dbReference type="RuleBase" id="RU362120"/>
    </source>
</evidence>
<feature type="domain" description="Glucose-6-phosphate dehydrogenase C-terminal" evidence="11">
    <location>
        <begin position="208"/>
        <end position="490"/>
    </location>
</feature>
<dbReference type="GO" id="GO:0050661">
    <property type="term" value="F:NADP binding"/>
    <property type="evidence" value="ECO:0007669"/>
    <property type="project" value="InterPro"/>
</dbReference>
<dbReference type="PANTHER" id="PTHR23429">
    <property type="entry name" value="GLUCOSE-6-PHOSPHATE 1-DEHYDROGENASE G6PD"/>
    <property type="match status" value="1"/>
</dbReference>
<protein>
    <recommendedName>
        <fullName evidence="4 9">Glucose-6-phosphate 1-dehydrogenase</fullName>
        <ecNumber evidence="3 9">1.1.1.49</ecNumber>
    </recommendedName>
</protein>
<evidence type="ECO:0000313" key="12">
    <source>
        <dbReference type="EMBL" id="CEP17546.1"/>
    </source>
</evidence>
<dbReference type="PROSITE" id="PS00069">
    <property type="entry name" value="G6P_DEHYDROGENASE"/>
    <property type="match status" value="1"/>
</dbReference>
<dbReference type="Pfam" id="PF02781">
    <property type="entry name" value="G6PD_C"/>
    <property type="match status" value="1"/>
</dbReference>
<dbReference type="EMBL" id="LN733710">
    <property type="protein sequence ID" value="CEP17546.1"/>
    <property type="molecule type" value="Genomic_DNA"/>
</dbReference>
<dbReference type="InterPro" id="IPR022674">
    <property type="entry name" value="G6P_DH_NAD-bd"/>
</dbReference>
<dbReference type="PANTHER" id="PTHR23429:SF0">
    <property type="entry name" value="GLUCOSE-6-PHOSPHATE 1-DEHYDROGENASE"/>
    <property type="match status" value="1"/>
</dbReference>
<dbReference type="InterPro" id="IPR022675">
    <property type="entry name" value="G6P_DH_C"/>
</dbReference>
<dbReference type="OrthoDB" id="60984at2759"/>
<dbReference type="Pfam" id="PF00479">
    <property type="entry name" value="G6PD_N"/>
    <property type="match status" value="1"/>
</dbReference>
<sequence length="508" mass="58455">MPDSSATTKLKNDVDSRMKGGVTIIVLGASGDLAKKKTFPALFALFRNNFLPEHSQIVGYARTKMDCDEFHKRVVSHLKSDDPAHDQKVKDFLSICHYVAGQYDQEEYWEKLDQYVTDLENKESLKKEQKNRIFYMALPPSVFVPVASGLRKHVYGKEATTSVVIEKPFGKDLESCNALLEDIKRLFKEEEVYRIDHYLGKELAKNIMSVRFSNMIFSPLWNATHIDSIQITLKEKFGTEGRGGYFNEFGIIRDVMQNHLLQLMSLVAMERPISRDSEAIRDEKVKVLRCVKPITAEDSLLGQYVKNGDKPGYLDDDTVPKDSLCATFAALVLWVDNERWANVPFILKAGKALDTAKVDIRIQFKKLPGSLFCNVPRNELVFRVQPGEAMYMKFNNKSPGFSDETMITELDLTYENRYKNLKIPEAYETLILDVMRGDHSNFVRDDELVAAWRIFTPLLHHIENEKIKPEPYPYGSRGPDKLDKFVKKYGVERLAHENYQWPLQKLED</sequence>
<dbReference type="NCBIfam" id="TIGR00871">
    <property type="entry name" value="zwf"/>
    <property type="match status" value="1"/>
</dbReference>
<reference evidence="12 13" key="1">
    <citation type="submission" date="2014-09" db="EMBL/GenBank/DDBJ databases">
        <authorList>
            <person name="Ellenberger Sabrina"/>
        </authorList>
    </citation>
    <scope>NUCLEOTIDE SEQUENCE [LARGE SCALE GENOMIC DNA]</scope>
    <source>
        <strain evidence="12 13">CBS 412.66</strain>
    </source>
</reference>
<dbReference type="SUPFAM" id="SSF55347">
    <property type="entry name" value="Glyceraldehyde-3-phosphate dehydrogenase-like, C-terminal domain"/>
    <property type="match status" value="1"/>
</dbReference>
<gene>
    <name evidence="12" type="primary">PARPA_11844.1 scaffold 44722</name>
</gene>